<dbReference type="GO" id="GO:0006298">
    <property type="term" value="P:mismatch repair"/>
    <property type="evidence" value="ECO:0007669"/>
    <property type="project" value="TreeGrafter"/>
</dbReference>
<comment type="catalytic activity">
    <reaction evidence="6">
        <text>a 2'-deoxyadenosine in DNA + S-adenosyl-L-methionine = an N(6)-methyl-2'-deoxyadenosine in DNA + S-adenosyl-L-homocysteine + H(+)</text>
        <dbReference type="Rhea" id="RHEA:15197"/>
        <dbReference type="Rhea" id="RHEA-COMP:12418"/>
        <dbReference type="Rhea" id="RHEA-COMP:12419"/>
        <dbReference type="ChEBI" id="CHEBI:15378"/>
        <dbReference type="ChEBI" id="CHEBI:57856"/>
        <dbReference type="ChEBI" id="CHEBI:59789"/>
        <dbReference type="ChEBI" id="CHEBI:90615"/>
        <dbReference type="ChEBI" id="CHEBI:90616"/>
        <dbReference type="EC" id="2.1.1.72"/>
    </reaction>
</comment>
<dbReference type="InterPro" id="IPR012263">
    <property type="entry name" value="M_m6A_EcoRV"/>
</dbReference>
<evidence type="ECO:0000256" key="3">
    <source>
        <dbReference type="ARBA" id="ARBA00022603"/>
    </source>
</evidence>
<comment type="similarity">
    <text evidence="1">Belongs to the N(4)/N(6)-methyltransferase family.</text>
</comment>
<keyword evidence="3 7" id="KW-0489">Methyltransferase</keyword>
<evidence type="ECO:0000313" key="8">
    <source>
        <dbReference type="Proteomes" id="UP000437748"/>
    </source>
</evidence>
<evidence type="ECO:0000256" key="5">
    <source>
        <dbReference type="ARBA" id="ARBA00022691"/>
    </source>
</evidence>
<dbReference type="PANTHER" id="PTHR30481:SF4">
    <property type="entry name" value="SITE-SPECIFIC DNA-METHYLTRANSFERASE (ADENINE-SPECIFIC)"/>
    <property type="match status" value="1"/>
</dbReference>
<keyword evidence="4" id="KW-0808">Transferase</keyword>
<evidence type="ECO:0000256" key="6">
    <source>
        <dbReference type="ARBA" id="ARBA00047942"/>
    </source>
</evidence>
<dbReference type="PIRSF" id="PIRSF000398">
    <property type="entry name" value="M_m6A_EcoRV"/>
    <property type="match status" value="1"/>
</dbReference>
<dbReference type="GO" id="GO:0032259">
    <property type="term" value="P:methylation"/>
    <property type="evidence" value="ECO:0007669"/>
    <property type="project" value="UniProtKB-KW"/>
</dbReference>
<evidence type="ECO:0000256" key="1">
    <source>
        <dbReference type="ARBA" id="ARBA00006594"/>
    </source>
</evidence>
<sequence length="282" mass="33359">MQPAFSYYGGKCRMAKEILKLIPNHVTYVEPFCGSAAVLFKKNYIEPSSKYQEVINDRNGYLINFYRQLRNNGEQLIEKLEQTLYSKAEHELAIKIAKNIDQYSELERAWSFYVNIQQSFSSSLNKVWNISRCSKNMSFTWANKLKNLREIHSRLLELTIENEDAIKCIQKWDDHGVFFYVDPPYINTDCGHYKGYTVEQYKELIYTLDHCKGSFILSSYENEYLPKKWKKEFHELKVTFNSKIKDKSRTEVLSFVDRSRYIKDEKIKESSKKFGEILRAAS</sequence>
<dbReference type="GO" id="GO:0009307">
    <property type="term" value="P:DNA restriction-modification system"/>
    <property type="evidence" value="ECO:0007669"/>
    <property type="project" value="InterPro"/>
</dbReference>
<dbReference type="Gene3D" id="3.40.50.150">
    <property type="entry name" value="Vaccinia Virus protein VP39"/>
    <property type="match status" value="1"/>
</dbReference>
<dbReference type="Pfam" id="PF02086">
    <property type="entry name" value="MethyltransfD12"/>
    <property type="match status" value="1"/>
</dbReference>
<dbReference type="InterPro" id="IPR023095">
    <property type="entry name" value="Ade_MeTrfase_dom_2"/>
</dbReference>
<keyword evidence="8" id="KW-1185">Reference proteome</keyword>
<evidence type="ECO:0000313" key="7">
    <source>
        <dbReference type="EMBL" id="KAB8035844.1"/>
    </source>
</evidence>
<dbReference type="RefSeq" id="WP_153421869.1">
    <property type="nucleotide sequence ID" value="NZ_WFLM01000009.1"/>
</dbReference>
<reference evidence="7 8" key="1">
    <citation type="submission" date="2019-10" db="EMBL/GenBank/DDBJ databases">
        <title>New species of Slilvanegrellaceae.</title>
        <authorList>
            <person name="Pitt A."/>
            <person name="Hahn M.W."/>
        </authorList>
    </citation>
    <scope>NUCLEOTIDE SEQUENCE [LARGE SCALE GENOMIC DNA]</scope>
    <source>
        <strain evidence="7 8">SP-Ram-0.45-NSY-1</strain>
    </source>
</reference>
<dbReference type="EC" id="2.1.1.72" evidence="2"/>
<dbReference type="EMBL" id="WFLM01000009">
    <property type="protein sequence ID" value="KAB8035844.1"/>
    <property type="molecule type" value="Genomic_DNA"/>
</dbReference>
<dbReference type="InterPro" id="IPR029063">
    <property type="entry name" value="SAM-dependent_MTases_sf"/>
</dbReference>
<dbReference type="OrthoDB" id="9805629at2"/>
<protein>
    <recommendedName>
        <fullName evidence="2">site-specific DNA-methyltransferase (adenine-specific)</fullName>
        <ecNumber evidence="2">2.1.1.72</ecNumber>
    </recommendedName>
</protein>
<dbReference type="GO" id="GO:1904047">
    <property type="term" value="F:S-adenosyl-L-methionine binding"/>
    <property type="evidence" value="ECO:0007669"/>
    <property type="project" value="TreeGrafter"/>
</dbReference>
<keyword evidence="5" id="KW-0949">S-adenosyl-L-methionine</keyword>
<dbReference type="PRINTS" id="PR00505">
    <property type="entry name" value="D12N6MTFRASE"/>
</dbReference>
<dbReference type="GO" id="GO:0043565">
    <property type="term" value="F:sequence-specific DNA binding"/>
    <property type="evidence" value="ECO:0007669"/>
    <property type="project" value="TreeGrafter"/>
</dbReference>
<organism evidence="7 8">
    <name type="scientific">Silvanigrella paludirubra</name>
    <dbReference type="NCBI Taxonomy" id="2499159"/>
    <lineage>
        <taxon>Bacteria</taxon>
        <taxon>Pseudomonadati</taxon>
        <taxon>Bdellovibrionota</taxon>
        <taxon>Oligoflexia</taxon>
        <taxon>Silvanigrellales</taxon>
        <taxon>Silvanigrellaceae</taxon>
        <taxon>Silvanigrella</taxon>
    </lineage>
</organism>
<name>A0A6N6VN74_9BACT</name>
<proteinExistence type="inferred from homology"/>
<accession>A0A6N6VN74</accession>
<dbReference type="SUPFAM" id="SSF53335">
    <property type="entry name" value="S-adenosyl-L-methionine-dependent methyltransferases"/>
    <property type="match status" value="1"/>
</dbReference>
<dbReference type="GO" id="GO:0009007">
    <property type="term" value="F:site-specific DNA-methyltransferase (adenine-specific) activity"/>
    <property type="evidence" value="ECO:0007669"/>
    <property type="project" value="UniProtKB-EC"/>
</dbReference>
<evidence type="ECO:0000256" key="4">
    <source>
        <dbReference type="ARBA" id="ARBA00022679"/>
    </source>
</evidence>
<dbReference type="InterPro" id="IPR012327">
    <property type="entry name" value="MeTrfase_D12"/>
</dbReference>
<dbReference type="PANTHER" id="PTHR30481">
    <property type="entry name" value="DNA ADENINE METHYLASE"/>
    <property type="match status" value="1"/>
</dbReference>
<comment type="caution">
    <text evidence="7">The sequence shown here is derived from an EMBL/GenBank/DDBJ whole genome shotgun (WGS) entry which is preliminary data.</text>
</comment>
<dbReference type="AlphaFoldDB" id="A0A6N6VN74"/>
<dbReference type="Gene3D" id="1.10.1020.10">
    <property type="entry name" value="Adenine-specific Methyltransferase, Domain 2"/>
    <property type="match status" value="1"/>
</dbReference>
<gene>
    <name evidence="7" type="ORF">GCL60_16575</name>
</gene>
<dbReference type="Proteomes" id="UP000437748">
    <property type="component" value="Unassembled WGS sequence"/>
</dbReference>
<evidence type="ECO:0000256" key="2">
    <source>
        <dbReference type="ARBA" id="ARBA00011900"/>
    </source>
</evidence>